<dbReference type="InterPro" id="IPR005170">
    <property type="entry name" value="Transptr-assoc_dom"/>
</dbReference>
<name>A0A6J7KLN6_9ZZZZ</name>
<dbReference type="SUPFAM" id="SSF56176">
    <property type="entry name" value="FAD-binding/transporter-associated domain-like"/>
    <property type="match status" value="1"/>
</dbReference>
<reference evidence="3" key="1">
    <citation type="submission" date="2020-05" db="EMBL/GenBank/DDBJ databases">
        <authorList>
            <person name="Chiriac C."/>
            <person name="Salcher M."/>
            <person name="Ghai R."/>
            <person name="Kavagutti S V."/>
        </authorList>
    </citation>
    <scope>NUCLEOTIDE SEQUENCE</scope>
</reference>
<sequence length="56" mass="5973">MARSGSLPTVGAMVDFGGRRLSVLELDGRRISRVRVEPIDSVDPDPDAPDIAALPQ</sequence>
<dbReference type="Gene3D" id="3.30.465.10">
    <property type="match status" value="1"/>
</dbReference>
<feature type="region of interest" description="Disordered" evidence="1">
    <location>
        <begin position="37"/>
        <end position="56"/>
    </location>
</feature>
<feature type="domain" description="Transporter-associated" evidence="2">
    <location>
        <begin position="2"/>
        <end position="38"/>
    </location>
</feature>
<evidence type="ECO:0000313" key="3">
    <source>
        <dbReference type="EMBL" id="CAB4955232.1"/>
    </source>
</evidence>
<evidence type="ECO:0000256" key="1">
    <source>
        <dbReference type="SAM" id="MobiDB-lite"/>
    </source>
</evidence>
<dbReference type="AlphaFoldDB" id="A0A6J7KLN6"/>
<dbReference type="Pfam" id="PF03471">
    <property type="entry name" value="CorC_HlyC"/>
    <property type="match status" value="1"/>
</dbReference>
<dbReference type="InterPro" id="IPR036318">
    <property type="entry name" value="FAD-bd_PCMH-like_sf"/>
</dbReference>
<evidence type="ECO:0000259" key="2">
    <source>
        <dbReference type="Pfam" id="PF03471"/>
    </source>
</evidence>
<dbReference type="InterPro" id="IPR016169">
    <property type="entry name" value="FAD-bd_PCMH_sub2"/>
</dbReference>
<protein>
    <submittedName>
        <fullName evidence="3">Unannotated protein</fullName>
    </submittedName>
</protein>
<organism evidence="3">
    <name type="scientific">freshwater metagenome</name>
    <dbReference type="NCBI Taxonomy" id="449393"/>
    <lineage>
        <taxon>unclassified sequences</taxon>
        <taxon>metagenomes</taxon>
        <taxon>ecological metagenomes</taxon>
    </lineage>
</organism>
<dbReference type="GO" id="GO:0050660">
    <property type="term" value="F:flavin adenine dinucleotide binding"/>
    <property type="evidence" value="ECO:0007669"/>
    <property type="project" value="InterPro"/>
</dbReference>
<gene>
    <name evidence="3" type="ORF">UFOPK3773_01643</name>
</gene>
<proteinExistence type="predicted"/>
<dbReference type="EMBL" id="CAFBNF010000211">
    <property type="protein sequence ID" value="CAB4955232.1"/>
    <property type="molecule type" value="Genomic_DNA"/>
</dbReference>
<accession>A0A6J7KLN6</accession>